<dbReference type="Pfam" id="PF01083">
    <property type="entry name" value="Cutinase"/>
    <property type="match status" value="1"/>
</dbReference>
<dbReference type="SUPFAM" id="SSF53474">
    <property type="entry name" value="alpha/beta-Hydrolases"/>
    <property type="match status" value="1"/>
</dbReference>
<protein>
    <recommendedName>
        <fullName evidence="6">Acetylxylan esterase 2</fullName>
    </recommendedName>
</protein>
<dbReference type="InterPro" id="IPR000675">
    <property type="entry name" value="Cutinase/axe"/>
</dbReference>
<organism evidence="4 5">
    <name type="scientific">Talaromyces islandicus</name>
    <name type="common">Penicillium islandicum</name>
    <dbReference type="NCBI Taxonomy" id="28573"/>
    <lineage>
        <taxon>Eukaryota</taxon>
        <taxon>Fungi</taxon>
        <taxon>Dikarya</taxon>
        <taxon>Ascomycota</taxon>
        <taxon>Pezizomycotina</taxon>
        <taxon>Eurotiomycetes</taxon>
        <taxon>Eurotiomycetidae</taxon>
        <taxon>Eurotiales</taxon>
        <taxon>Trichocomaceae</taxon>
        <taxon>Talaromyces</taxon>
        <taxon>Talaromyces sect. Islandici</taxon>
    </lineage>
</organism>
<gene>
    <name evidence="4" type="ORF">PISL3812_04955</name>
</gene>
<feature type="signal peptide" evidence="3">
    <location>
        <begin position="1"/>
        <end position="17"/>
    </location>
</feature>
<sequence length="237" mass="24112">MLFKATTLLLPISSVLAVPLDIENTVEKRACPDIHVFGARETSVSPGYGSSSTVVNDVLSAYSGSTAEAIDYPACGGQSSCGGVSYSSSVAQGIQAVASAVNSFVQECPSTQIVLVGYSQGGEIMDAALCGGGVPNQGVTDTSVQLSTAAVNQVKAAIFMGDPLFRAGLSYEVGTCTAGGFDERPSGFSCPSASKIQSYCDASDPYCCNGSDSATHQGYGAEYGAQALAFIKTKLSA</sequence>
<dbReference type="STRING" id="28573.A0A0U1LX12"/>
<dbReference type="Proteomes" id="UP000054383">
    <property type="component" value="Unassembled WGS sequence"/>
</dbReference>
<dbReference type="AlphaFoldDB" id="A0A0U1LX12"/>
<dbReference type="OMA" id="CPNTREV"/>
<evidence type="ECO:0008006" key="6">
    <source>
        <dbReference type="Google" id="ProtNLM"/>
    </source>
</evidence>
<dbReference type="OrthoDB" id="2586582at2759"/>
<dbReference type="EMBL" id="CVMT01000004">
    <property type="protein sequence ID" value="CRG87933.1"/>
    <property type="molecule type" value="Genomic_DNA"/>
</dbReference>
<keyword evidence="5" id="KW-1185">Reference proteome</keyword>
<dbReference type="SMART" id="SM01110">
    <property type="entry name" value="Cutinase"/>
    <property type="match status" value="1"/>
</dbReference>
<evidence type="ECO:0000256" key="3">
    <source>
        <dbReference type="SAM" id="SignalP"/>
    </source>
</evidence>
<reference evidence="4 5" key="1">
    <citation type="submission" date="2015-04" db="EMBL/GenBank/DDBJ databases">
        <authorList>
            <person name="Syromyatnikov M.Y."/>
            <person name="Popov V.N."/>
        </authorList>
    </citation>
    <scope>NUCLEOTIDE SEQUENCE [LARGE SCALE GENOMIC DNA]</scope>
    <source>
        <strain evidence="4">WF-38-12</strain>
    </source>
</reference>
<feature type="chain" id="PRO_5006711327" description="Acetylxylan esterase 2" evidence="3">
    <location>
        <begin position="18"/>
        <end position="237"/>
    </location>
</feature>
<dbReference type="PANTHER" id="PTHR33630:SF13">
    <property type="entry name" value="ACETYLXYLAN ESTERASE"/>
    <property type="match status" value="1"/>
</dbReference>
<evidence type="ECO:0000313" key="5">
    <source>
        <dbReference type="Proteomes" id="UP000054383"/>
    </source>
</evidence>
<keyword evidence="2" id="KW-1015">Disulfide bond</keyword>
<evidence type="ECO:0000313" key="4">
    <source>
        <dbReference type="EMBL" id="CRG87933.1"/>
    </source>
</evidence>
<dbReference type="InterPro" id="IPR029058">
    <property type="entry name" value="AB_hydrolase_fold"/>
</dbReference>
<evidence type="ECO:0000256" key="1">
    <source>
        <dbReference type="ARBA" id="ARBA00022801"/>
    </source>
</evidence>
<name>A0A0U1LX12_TALIS</name>
<dbReference type="Gene3D" id="3.40.50.1820">
    <property type="entry name" value="alpha/beta hydrolase"/>
    <property type="match status" value="1"/>
</dbReference>
<proteinExistence type="predicted"/>
<evidence type="ECO:0000256" key="2">
    <source>
        <dbReference type="ARBA" id="ARBA00023157"/>
    </source>
</evidence>
<dbReference type="PANTHER" id="PTHR33630">
    <property type="entry name" value="CUTINASE RV1984C-RELATED-RELATED"/>
    <property type="match status" value="1"/>
</dbReference>
<keyword evidence="3" id="KW-0732">Signal</keyword>
<accession>A0A0U1LX12</accession>
<keyword evidence="1" id="KW-0378">Hydrolase</keyword>
<dbReference type="GO" id="GO:0052689">
    <property type="term" value="F:carboxylic ester hydrolase activity"/>
    <property type="evidence" value="ECO:0007669"/>
    <property type="project" value="UniProtKB-ARBA"/>
</dbReference>